<accession>A0A6F8YJL9</accession>
<dbReference type="KEGG" id="psuu:Psuf_035220"/>
<dbReference type="Pfam" id="PF00561">
    <property type="entry name" value="Abhydrolase_1"/>
    <property type="match status" value="1"/>
</dbReference>
<reference evidence="2 3" key="2">
    <citation type="submission" date="2020-03" db="EMBL/GenBank/DDBJ databases">
        <authorList>
            <person name="Ichikawa N."/>
            <person name="Kimura A."/>
            <person name="Kitahashi Y."/>
            <person name="Uohara A."/>
        </authorList>
    </citation>
    <scope>NUCLEOTIDE SEQUENCE [LARGE SCALE GENOMIC DNA]</scope>
    <source>
        <strain evidence="2 3">NBRC 105367</strain>
    </source>
</reference>
<dbReference type="RefSeq" id="WP_173158101.1">
    <property type="nucleotide sequence ID" value="NZ_AP022871.1"/>
</dbReference>
<evidence type="ECO:0000259" key="1">
    <source>
        <dbReference type="Pfam" id="PF00561"/>
    </source>
</evidence>
<dbReference type="PANTHER" id="PTHR45763">
    <property type="entry name" value="HYDROLASE, ALPHA/BETA FOLD FAMILY PROTEIN, EXPRESSED-RELATED"/>
    <property type="match status" value="1"/>
</dbReference>
<dbReference type="AlphaFoldDB" id="A0A6F8YJL9"/>
<dbReference type="PANTHER" id="PTHR45763:SF46">
    <property type="entry name" value="AB HYDROLASE-1 DOMAIN-CONTAINING PROTEIN"/>
    <property type="match status" value="1"/>
</dbReference>
<feature type="domain" description="AB hydrolase-1" evidence="1">
    <location>
        <begin position="31"/>
        <end position="272"/>
    </location>
</feature>
<gene>
    <name evidence="2" type="ORF">Psuf_035220</name>
</gene>
<evidence type="ECO:0000313" key="3">
    <source>
        <dbReference type="Proteomes" id="UP000503011"/>
    </source>
</evidence>
<dbReference type="InterPro" id="IPR000073">
    <property type="entry name" value="AB_hydrolase_1"/>
</dbReference>
<dbReference type="Proteomes" id="UP000503011">
    <property type="component" value="Chromosome"/>
</dbReference>
<evidence type="ECO:0000313" key="2">
    <source>
        <dbReference type="EMBL" id="BCB86209.1"/>
    </source>
</evidence>
<dbReference type="GO" id="GO:0003824">
    <property type="term" value="F:catalytic activity"/>
    <property type="evidence" value="ECO:0007669"/>
    <property type="project" value="UniProtKB-ARBA"/>
</dbReference>
<name>A0A6F8YJL9_9ACTN</name>
<dbReference type="EMBL" id="AP022871">
    <property type="protein sequence ID" value="BCB86209.1"/>
    <property type="molecule type" value="Genomic_DNA"/>
</dbReference>
<protein>
    <recommendedName>
        <fullName evidence="1">AB hydrolase-1 domain-containing protein</fullName>
    </recommendedName>
</protein>
<sequence>MRQRRLAEHEVVTVDGRRLAVEVSGAPDGSAVFLLHGTPGSRSGPKPRSGILYRLGVQLISYDRPGYGGSSRHPDRTVAGAARDVSAIADQLGIGSFSVVGRSGGGPHALACAALLPDRVLSTAVLVGLAPSNAAGLNWFDGMAESNVREYSVADADQISLMERLRLRAEKTSRDPESLLNLNRDQMAESDRRMVESVTFRRLLSKTYAEALREGPYGWIDDVLAFRKDWGFALDKIPGPVLLWHGKEDTFSPIKHTWWLARQIPQAHVRVQTYTAHFGAVEVLPKILAWLTS</sequence>
<reference evidence="2 3" key="1">
    <citation type="submission" date="2020-03" db="EMBL/GenBank/DDBJ databases">
        <title>Whole genome shotgun sequence of Phytohabitans suffuscus NBRC 105367.</title>
        <authorList>
            <person name="Komaki H."/>
            <person name="Tamura T."/>
        </authorList>
    </citation>
    <scope>NUCLEOTIDE SEQUENCE [LARGE SCALE GENOMIC DNA]</scope>
    <source>
        <strain evidence="2 3">NBRC 105367</strain>
    </source>
</reference>
<dbReference type="Gene3D" id="3.40.50.1820">
    <property type="entry name" value="alpha/beta hydrolase"/>
    <property type="match status" value="1"/>
</dbReference>
<dbReference type="InterPro" id="IPR029058">
    <property type="entry name" value="AB_hydrolase_fold"/>
</dbReference>
<organism evidence="2 3">
    <name type="scientific">Phytohabitans suffuscus</name>
    <dbReference type="NCBI Taxonomy" id="624315"/>
    <lineage>
        <taxon>Bacteria</taxon>
        <taxon>Bacillati</taxon>
        <taxon>Actinomycetota</taxon>
        <taxon>Actinomycetes</taxon>
        <taxon>Micromonosporales</taxon>
        <taxon>Micromonosporaceae</taxon>
    </lineage>
</organism>
<proteinExistence type="predicted"/>
<keyword evidence="3" id="KW-1185">Reference proteome</keyword>
<dbReference type="SUPFAM" id="SSF53474">
    <property type="entry name" value="alpha/beta-Hydrolases"/>
    <property type="match status" value="1"/>
</dbReference>